<dbReference type="eggNOG" id="COG3250">
    <property type="taxonomic scope" value="Bacteria"/>
</dbReference>
<dbReference type="GO" id="GO:0005975">
    <property type="term" value="P:carbohydrate metabolic process"/>
    <property type="evidence" value="ECO:0007669"/>
    <property type="project" value="InterPro"/>
</dbReference>
<dbReference type="AlphaFoldDB" id="E6U3G4"/>
<comment type="subcellular location">
    <subcellularLocation>
        <location evidence="2">Secreted</location>
    </subcellularLocation>
</comment>
<evidence type="ECO:0000256" key="9">
    <source>
        <dbReference type="ARBA" id="ARBA00023295"/>
    </source>
</evidence>
<dbReference type="InterPro" id="IPR006102">
    <property type="entry name" value="Ig-like_GH2"/>
</dbReference>
<comment type="pathway">
    <text evidence="3">Glycan metabolism; N-glycan degradation.</text>
</comment>
<dbReference type="HOGENOM" id="CLU_005015_3_2_9"/>
<dbReference type="Gene3D" id="2.60.120.260">
    <property type="entry name" value="Galactose-binding domain-like"/>
    <property type="match status" value="1"/>
</dbReference>
<feature type="domain" description="Mannosidase Ig/CBM-like" evidence="15">
    <location>
        <begin position="645"/>
        <end position="734"/>
    </location>
</feature>
<evidence type="ECO:0000256" key="11">
    <source>
        <dbReference type="ARBA" id="ARBA00041069"/>
    </source>
</evidence>
<dbReference type="InterPro" id="IPR017853">
    <property type="entry name" value="GH"/>
</dbReference>
<evidence type="ECO:0000256" key="10">
    <source>
        <dbReference type="ARBA" id="ARBA00038429"/>
    </source>
</evidence>
<dbReference type="Pfam" id="PF17753">
    <property type="entry name" value="Ig_mannosidase"/>
    <property type="match status" value="1"/>
</dbReference>
<evidence type="ECO:0000259" key="15">
    <source>
        <dbReference type="Pfam" id="PF17786"/>
    </source>
</evidence>
<evidence type="ECO:0000313" key="18">
    <source>
        <dbReference type="Proteomes" id="UP000001551"/>
    </source>
</evidence>
<evidence type="ECO:0000256" key="5">
    <source>
        <dbReference type="ARBA" id="ARBA00012754"/>
    </source>
</evidence>
<name>E6U3G4_ETHHY</name>
<protein>
    <recommendedName>
        <fullName evidence="11">Beta-mannosidase B</fullName>
        <ecNumber evidence="5">3.2.1.25</ecNumber>
    </recommendedName>
    <alternativeName>
        <fullName evidence="12">Mannanase B</fullName>
    </alternativeName>
</protein>
<dbReference type="SUPFAM" id="SSF49785">
    <property type="entry name" value="Galactose-binding domain-like"/>
    <property type="match status" value="1"/>
</dbReference>
<dbReference type="GO" id="GO:0004567">
    <property type="term" value="F:beta-mannosidase activity"/>
    <property type="evidence" value="ECO:0007669"/>
    <property type="project" value="UniProtKB-EC"/>
</dbReference>
<comment type="subunit">
    <text evidence="4">Homodimer.</text>
</comment>
<dbReference type="InterPro" id="IPR041447">
    <property type="entry name" value="Mannosidase_ig"/>
</dbReference>
<keyword evidence="7 17" id="KW-0378">Hydrolase</keyword>
<keyword evidence="18" id="KW-1185">Reference proteome</keyword>
<dbReference type="InterPro" id="IPR013783">
    <property type="entry name" value="Ig-like_fold"/>
</dbReference>
<evidence type="ECO:0000259" key="14">
    <source>
        <dbReference type="Pfam" id="PF17753"/>
    </source>
</evidence>
<feature type="domain" description="Glycoside hydrolase family 2 immunoglobulin-like beta-sandwich" evidence="13">
    <location>
        <begin position="188"/>
        <end position="290"/>
    </location>
</feature>
<dbReference type="RefSeq" id="WP_013484820.1">
    <property type="nucleotide sequence ID" value="NC_014828.1"/>
</dbReference>
<dbReference type="EC" id="3.2.1.25" evidence="5"/>
<comment type="catalytic activity">
    <reaction evidence="1">
        <text>Hydrolysis of terminal, non-reducing beta-D-mannose residues in beta-D-mannosides.</text>
        <dbReference type="EC" id="3.2.1.25"/>
    </reaction>
</comment>
<dbReference type="SUPFAM" id="SSF51445">
    <property type="entry name" value="(Trans)glycosidases"/>
    <property type="match status" value="1"/>
</dbReference>
<dbReference type="PANTHER" id="PTHR43730:SF1">
    <property type="entry name" value="BETA-MANNOSIDASE"/>
    <property type="match status" value="1"/>
</dbReference>
<comment type="similarity">
    <text evidence="10">Belongs to the glycosyl hydrolase 2 family. Beta-mannosidase B subfamily.</text>
</comment>
<dbReference type="InterPro" id="IPR008979">
    <property type="entry name" value="Galactose-bd-like_sf"/>
</dbReference>
<feature type="domain" description="Beta-mannosidase-like galactose-binding" evidence="16">
    <location>
        <begin position="10"/>
        <end position="177"/>
    </location>
</feature>
<dbReference type="Gene3D" id="3.20.20.80">
    <property type="entry name" value="Glycosidases"/>
    <property type="match status" value="1"/>
</dbReference>
<evidence type="ECO:0000259" key="13">
    <source>
        <dbReference type="Pfam" id="PF00703"/>
    </source>
</evidence>
<dbReference type="InterPro" id="IPR054593">
    <property type="entry name" value="Beta-mannosidase-like_N2"/>
</dbReference>
<evidence type="ECO:0000313" key="17">
    <source>
        <dbReference type="EMBL" id="ADU26456.1"/>
    </source>
</evidence>
<dbReference type="EMBL" id="CP002400">
    <property type="protein sequence ID" value="ADU26456.1"/>
    <property type="molecule type" value="Genomic_DNA"/>
</dbReference>
<dbReference type="KEGG" id="eha:Ethha_0896"/>
<proteinExistence type="inferred from homology"/>
<dbReference type="GO" id="GO:0005576">
    <property type="term" value="C:extracellular region"/>
    <property type="evidence" value="ECO:0007669"/>
    <property type="project" value="UniProtKB-SubCell"/>
</dbReference>
<sequence>MKLLNLNGSWKMRALDEKEWTEAVVPGSVYADLLRAGKMEDPFYRENEWDAMRVTERDFEYVRAFSVSEDVLNHDHVLLRCEGLDTLCDVFLNDICIFTGENMHRTYEVAIKAALRAGENTLRVVFHSPNRFITEKNTEMPNDFLEHTMDGFAFLRKAHYMFGWDWGPRLPDAGIWRDISIVGWDIARLNDVYVTQEHTENAVALSVRVGAETCAPADLTARVAVTAPDGKTFTVEQEMEQAKGVLKLDIKNPQLWWPNGMGAHPLYDMEVTLLSGGRALDSRSLRIGLRTLTVKMEPDEWGASFAFTVNGVSFFAKGGNYIPQDNIISRVTREKTEILIKDCVQANFNMLRVWGGGYYPEDFLYDLCDEYGLVVWQDLGYACGVYSFTDAFRDSIVAETKDNVGRLRHHACLGLWCGNNEMESAWHHWGWKEKYGPHLQADYIRQFEYVLPHVMKECDPQTFYWRSSPSSTGDFDDPDSERIGDMHYWGVWHGQEPFTAFRTHFPRFMSEFGLQSFPCLKTVETFTLPEDRNIFSPVMESHQKNRASNGKILYYISETYRYPKDFDSLLLASQLIQAEGIRYGVEHWRRSRGRCMGTLIWQVNDCWPVASWSSIDYYGRWKALHYATRRFYAPVLLSACEEGTSASLHVTNDRRETFTGTVRWRLLDDASRMVCEDSVAVAVDALSDKACAELDFSDVLDTVERQRGHYLAFALEENGQTLSTGTVLFVKPKHFAFHDPELSTRVAEAGDHFDITVSARSFAMFVELSLTDADVVFSDNYFDISGGEEKTVTVPKGGKLISREIVEAQLRARSLYDTYTHGE</sequence>
<dbReference type="STRING" id="663278.Ethha_0896"/>
<dbReference type="PANTHER" id="PTHR43730">
    <property type="entry name" value="BETA-MANNOSIDASE"/>
    <property type="match status" value="1"/>
</dbReference>
<evidence type="ECO:0000256" key="6">
    <source>
        <dbReference type="ARBA" id="ARBA00022525"/>
    </source>
</evidence>
<dbReference type="Pfam" id="PF00703">
    <property type="entry name" value="Glyco_hydro_2"/>
    <property type="match status" value="1"/>
</dbReference>
<keyword evidence="6" id="KW-0964">Secreted</keyword>
<dbReference type="FunFam" id="3.20.20.80:FF:000050">
    <property type="entry name" value="Beta-mannosidase B"/>
    <property type="match status" value="1"/>
</dbReference>
<dbReference type="InterPro" id="IPR036156">
    <property type="entry name" value="Beta-gal/glucu_dom_sf"/>
</dbReference>
<dbReference type="Proteomes" id="UP000001551">
    <property type="component" value="Chromosome"/>
</dbReference>
<accession>E6U3G4</accession>
<dbReference type="InterPro" id="IPR041625">
    <property type="entry name" value="Beta-mannosidase_Ig"/>
</dbReference>
<dbReference type="InterPro" id="IPR050887">
    <property type="entry name" value="Beta-mannosidase_GH2"/>
</dbReference>
<evidence type="ECO:0000256" key="2">
    <source>
        <dbReference type="ARBA" id="ARBA00004613"/>
    </source>
</evidence>
<keyword evidence="9" id="KW-0326">Glycosidase</keyword>
<dbReference type="Pfam" id="PF22666">
    <property type="entry name" value="Glyco_hydro_2_N2"/>
    <property type="match status" value="1"/>
</dbReference>
<gene>
    <name evidence="17" type="ordered locus">Ethha_0896</name>
</gene>
<evidence type="ECO:0000256" key="8">
    <source>
        <dbReference type="ARBA" id="ARBA00023180"/>
    </source>
</evidence>
<dbReference type="Gene3D" id="2.60.40.10">
    <property type="entry name" value="Immunoglobulins"/>
    <property type="match status" value="3"/>
</dbReference>
<feature type="domain" description="Beta-mannosidase Ig-fold" evidence="14">
    <location>
        <begin position="738"/>
        <end position="818"/>
    </location>
</feature>
<evidence type="ECO:0000256" key="1">
    <source>
        <dbReference type="ARBA" id="ARBA00000829"/>
    </source>
</evidence>
<evidence type="ECO:0000256" key="12">
    <source>
        <dbReference type="ARBA" id="ARBA00041614"/>
    </source>
</evidence>
<evidence type="ECO:0000256" key="4">
    <source>
        <dbReference type="ARBA" id="ARBA00011738"/>
    </source>
</evidence>
<dbReference type="SUPFAM" id="SSF49303">
    <property type="entry name" value="beta-Galactosidase/glucuronidase domain"/>
    <property type="match status" value="3"/>
</dbReference>
<evidence type="ECO:0000256" key="7">
    <source>
        <dbReference type="ARBA" id="ARBA00022801"/>
    </source>
</evidence>
<keyword evidence="8" id="KW-0325">Glycoprotein</keyword>
<evidence type="ECO:0000259" key="16">
    <source>
        <dbReference type="Pfam" id="PF22666"/>
    </source>
</evidence>
<organism evidence="17 18">
    <name type="scientific">Ethanoligenens harbinense (strain DSM 18485 / JCM 12961 / CGMCC 1.5033 / YUAN-3)</name>
    <dbReference type="NCBI Taxonomy" id="663278"/>
    <lineage>
        <taxon>Bacteria</taxon>
        <taxon>Bacillati</taxon>
        <taxon>Bacillota</taxon>
        <taxon>Clostridia</taxon>
        <taxon>Eubacteriales</taxon>
        <taxon>Oscillospiraceae</taxon>
        <taxon>Ethanoligenens</taxon>
    </lineage>
</organism>
<dbReference type="Pfam" id="PF17786">
    <property type="entry name" value="Mannosidase_ig"/>
    <property type="match status" value="1"/>
</dbReference>
<reference evidence="17 18" key="1">
    <citation type="submission" date="2010-12" db="EMBL/GenBank/DDBJ databases">
        <title>Complete sequence of Ethanoligenens harbinense YUAN-3.</title>
        <authorList>
            <person name="Lucas S."/>
            <person name="Copeland A."/>
            <person name="Lapidus A."/>
            <person name="Cheng J.-F."/>
            <person name="Bruce D."/>
            <person name="Goodwin L."/>
            <person name="Pitluck S."/>
            <person name="Chertkov O."/>
            <person name="Misra M."/>
            <person name="Detter J.C."/>
            <person name="Han C."/>
            <person name="Tapia R."/>
            <person name="Land M."/>
            <person name="Hauser L."/>
            <person name="Jeffries C."/>
            <person name="Kyrpides N."/>
            <person name="Ivanova N."/>
            <person name="Mikhailova N."/>
            <person name="Wang A."/>
            <person name="Mouttaki H."/>
            <person name="He Z."/>
            <person name="Zhou J."/>
            <person name="Hemme C.L."/>
            <person name="Woyke T."/>
        </authorList>
    </citation>
    <scope>NUCLEOTIDE SEQUENCE [LARGE SCALE GENOMIC DNA]</scope>
    <source>
        <strain evidence="18">DSM 18485 / JCM 12961 / CGMCC 1.5033 / YUAN-3</strain>
    </source>
</reference>
<dbReference type="GO" id="GO:0006516">
    <property type="term" value="P:glycoprotein catabolic process"/>
    <property type="evidence" value="ECO:0007669"/>
    <property type="project" value="TreeGrafter"/>
</dbReference>
<evidence type="ECO:0000256" key="3">
    <source>
        <dbReference type="ARBA" id="ARBA00004740"/>
    </source>
</evidence>